<feature type="compositionally biased region" description="Polar residues" evidence="6">
    <location>
        <begin position="1"/>
        <end position="14"/>
    </location>
</feature>
<evidence type="ECO:0000256" key="3">
    <source>
        <dbReference type="ARBA" id="ARBA00023082"/>
    </source>
</evidence>
<dbReference type="RefSeq" id="WP_167148166.1">
    <property type="nucleotide sequence ID" value="NZ_JAAMOX010000001.1"/>
</dbReference>
<dbReference type="InterPro" id="IPR013249">
    <property type="entry name" value="RNA_pol_sigma70_r4_t2"/>
</dbReference>
<evidence type="ECO:0000259" key="8">
    <source>
        <dbReference type="Pfam" id="PF08281"/>
    </source>
</evidence>
<comment type="similarity">
    <text evidence="1">Belongs to the sigma-70 factor family. ECF subfamily.</text>
</comment>
<evidence type="ECO:0000313" key="9">
    <source>
        <dbReference type="EMBL" id="NIH52949.1"/>
    </source>
</evidence>
<name>A0A7X5QZL6_9MICO</name>
<keyword evidence="5" id="KW-0804">Transcription</keyword>
<dbReference type="SUPFAM" id="SSF88659">
    <property type="entry name" value="Sigma3 and sigma4 domains of RNA polymerase sigma factors"/>
    <property type="match status" value="1"/>
</dbReference>
<comment type="caution">
    <text evidence="9">The sequence shown here is derived from an EMBL/GenBank/DDBJ whole genome shotgun (WGS) entry which is preliminary data.</text>
</comment>
<organism evidence="9 10">
    <name type="scientific">Lysinibacter cavernae</name>
    <dbReference type="NCBI Taxonomy" id="1640652"/>
    <lineage>
        <taxon>Bacteria</taxon>
        <taxon>Bacillati</taxon>
        <taxon>Actinomycetota</taxon>
        <taxon>Actinomycetes</taxon>
        <taxon>Micrococcales</taxon>
        <taxon>Microbacteriaceae</taxon>
        <taxon>Lysinibacter</taxon>
    </lineage>
</organism>
<dbReference type="InterPro" id="IPR036388">
    <property type="entry name" value="WH-like_DNA-bd_sf"/>
</dbReference>
<feature type="region of interest" description="Disordered" evidence="6">
    <location>
        <begin position="1"/>
        <end position="28"/>
    </location>
</feature>
<reference evidence="9 10" key="1">
    <citation type="submission" date="2020-02" db="EMBL/GenBank/DDBJ databases">
        <title>Sequencing the genomes of 1000 actinobacteria strains.</title>
        <authorList>
            <person name="Klenk H.-P."/>
        </authorList>
    </citation>
    <scope>NUCLEOTIDE SEQUENCE [LARGE SCALE GENOMIC DNA]</scope>
    <source>
        <strain evidence="9 10">DSM 27960</strain>
    </source>
</reference>
<dbReference type="Pfam" id="PF08281">
    <property type="entry name" value="Sigma70_r4_2"/>
    <property type="match status" value="1"/>
</dbReference>
<keyword evidence="2" id="KW-0805">Transcription regulation</keyword>
<dbReference type="InterPro" id="IPR007627">
    <property type="entry name" value="RNA_pol_sigma70_r2"/>
</dbReference>
<feature type="domain" description="RNA polymerase sigma-70 region 2" evidence="7">
    <location>
        <begin position="52"/>
        <end position="119"/>
    </location>
</feature>
<protein>
    <submittedName>
        <fullName evidence="9">RNA polymerase sigma factor (Sigma-70 family)</fullName>
    </submittedName>
</protein>
<feature type="domain" description="RNA polymerase sigma factor 70 region 4 type 2" evidence="8">
    <location>
        <begin position="148"/>
        <end position="196"/>
    </location>
</feature>
<accession>A0A7X5QZL6</accession>
<keyword evidence="10" id="KW-1185">Reference proteome</keyword>
<evidence type="ECO:0000256" key="6">
    <source>
        <dbReference type="SAM" id="MobiDB-lite"/>
    </source>
</evidence>
<evidence type="ECO:0000256" key="5">
    <source>
        <dbReference type="ARBA" id="ARBA00023163"/>
    </source>
</evidence>
<dbReference type="Gene3D" id="1.10.10.10">
    <property type="entry name" value="Winged helix-like DNA-binding domain superfamily/Winged helix DNA-binding domain"/>
    <property type="match status" value="1"/>
</dbReference>
<feature type="compositionally biased region" description="Low complexity" evidence="6">
    <location>
        <begin position="16"/>
        <end position="28"/>
    </location>
</feature>
<dbReference type="GO" id="GO:0006352">
    <property type="term" value="P:DNA-templated transcription initiation"/>
    <property type="evidence" value="ECO:0007669"/>
    <property type="project" value="InterPro"/>
</dbReference>
<feature type="compositionally biased region" description="Polar residues" evidence="6">
    <location>
        <begin position="333"/>
        <end position="359"/>
    </location>
</feature>
<dbReference type="InterPro" id="IPR013324">
    <property type="entry name" value="RNA_pol_sigma_r3/r4-like"/>
</dbReference>
<evidence type="ECO:0000256" key="4">
    <source>
        <dbReference type="ARBA" id="ARBA00023125"/>
    </source>
</evidence>
<evidence type="ECO:0000256" key="1">
    <source>
        <dbReference type="ARBA" id="ARBA00010641"/>
    </source>
</evidence>
<dbReference type="InterPro" id="IPR039425">
    <property type="entry name" value="RNA_pol_sigma-70-like"/>
</dbReference>
<gene>
    <name evidence="9" type="ORF">FHX76_000817</name>
</gene>
<dbReference type="Gene3D" id="1.10.1740.10">
    <property type="match status" value="1"/>
</dbReference>
<dbReference type="Proteomes" id="UP000541033">
    <property type="component" value="Unassembled WGS sequence"/>
</dbReference>
<dbReference type="InterPro" id="IPR014284">
    <property type="entry name" value="RNA_pol_sigma-70_dom"/>
</dbReference>
<feature type="region of interest" description="Disordered" evidence="6">
    <location>
        <begin position="333"/>
        <end position="392"/>
    </location>
</feature>
<dbReference type="GO" id="GO:0003677">
    <property type="term" value="F:DNA binding"/>
    <property type="evidence" value="ECO:0007669"/>
    <property type="project" value="UniProtKB-KW"/>
</dbReference>
<proteinExistence type="inferred from homology"/>
<sequence>MSDPTSSGALSQPPSGGDQTRAATTTGAARDLRDAALIEAFRNGDDEAMETLFSLHQPYALQHAARYATAQLPADDIVSEAFFRVIQAIRNGNGPTVSLWWYLVTAMKSVAIKHAPSLQRTVNVEAETLELLADETVVERSDGVAETCVVEAFNRLPSRWQTVVWCRDVEGFSLAETAATLGITANAVGALHSRARTGFRLEYLSAIAADEMRESCLRFVRELARDESEAALPREVTEHLSGCTSCRSKQEDLRTIRGRFAGALTMVAPGLFFEHPWAVSPFGADAAASLIVESPLTAGAGALLTGKSLIGAATGLIGIAAVAGTLMLVSSMGQASTDPGQSTAQTSREALKPSSSEQPTAVDVGGGNRGIADEGPLTEATNAMAPGDGGAASRTPLIEVPAAGGVCQIFFEPSAGSRMAYFEQQSVGGGACLVDVLRPNGSRGVLDHNSSTRLAQAAQASTYTIVIETDVTDATAFSVPLRVEDVSREG</sequence>
<dbReference type="EMBL" id="JAAMOX010000001">
    <property type="protein sequence ID" value="NIH52949.1"/>
    <property type="molecule type" value="Genomic_DNA"/>
</dbReference>
<keyword evidence="3" id="KW-0731">Sigma factor</keyword>
<dbReference type="PANTHER" id="PTHR43133">
    <property type="entry name" value="RNA POLYMERASE ECF-TYPE SIGMA FACTO"/>
    <property type="match status" value="1"/>
</dbReference>
<dbReference type="AlphaFoldDB" id="A0A7X5QZL6"/>
<dbReference type="PANTHER" id="PTHR43133:SF8">
    <property type="entry name" value="RNA POLYMERASE SIGMA FACTOR HI_1459-RELATED"/>
    <property type="match status" value="1"/>
</dbReference>
<dbReference type="CDD" id="cd06171">
    <property type="entry name" value="Sigma70_r4"/>
    <property type="match status" value="1"/>
</dbReference>
<evidence type="ECO:0000256" key="2">
    <source>
        <dbReference type="ARBA" id="ARBA00023015"/>
    </source>
</evidence>
<dbReference type="NCBIfam" id="TIGR02937">
    <property type="entry name" value="sigma70-ECF"/>
    <property type="match status" value="1"/>
</dbReference>
<dbReference type="InterPro" id="IPR013325">
    <property type="entry name" value="RNA_pol_sigma_r2"/>
</dbReference>
<evidence type="ECO:0000313" key="10">
    <source>
        <dbReference type="Proteomes" id="UP000541033"/>
    </source>
</evidence>
<dbReference type="Pfam" id="PF04542">
    <property type="entry name" value="Sigma70_r2"/>
    <property type="match status" value="1"/>
</dbReference>
<evidence type="ECO:0000259" key="7">
    <source>
        <dbReference type="Pfam" id="PF04542"/>
    </source>
</evidence>
<keyword evidence="4" id="KW-0238">DNA-binding</keyword>
<dbReference type="GO" id="GO:0016987">
    <property type="term" value="F:sigma factor activity"/>
    <property type="evidence" value="ECO:0007669"/>
    <property type="project" value="UniProtKB-KW"/>
</dbReference>
<dbReference type="SUPFAM" id="SSF88946">
    <property type="entry name" value="Sigma2 domain of RNA polymerase sigma factors"/>
    <property type="match status" value="1"/>
</dbReference>